<reference evidence="1 2" key="1">
    <citation type="journal article" date="2018" name="J. Allergy Clin. Immunol.">
        <title>High-quality assembly of Dermatophagoides pteronyssinus genome and transcriptome reveals a wide range of novel allergens.</title>
        <authorList>
            <person name="Liu X.Y."/>
            <person name="Yang K.Y."/>
            <person name="Wang M.Q."/>
            <person name="Kwok J.S."/>
            <person name="Zeng X."/>
            <person name="Yang Z."/>
            <person name="Xiao X.J."/>
            <person name="Lau C.P."/>
            <person name="Li Y."/>
            <person name="Huang Z.M."/>
            <person name="Ba J.G."/>
            <person name="Yim A.K."/>
            <person name="Ouyang C.Y."/>
            <person name="Ngai S.M."/>
            <person name="Chan T.F."/>
            <person name="Leung E.L."/>
            <person name="Liu L."/>
            <person name="Liu Z.G."/>
            <person name="Tsui S.K."/>
        </authorList>
    </citation>
    <scope>NUCLEOTIDE SEQUENCE [LARGE SCALE GENOMIC DNA]</scope>
    <source>
        <strain evidence="1">Derp</strain>
    </source>
</reference>
<organism evidence="1 2">
    <name type="scientific">Dermatophagoides pteronyssinus</name>
    <name type="common">European house dust mite</name>
    <dbReference type="NCBI Taxonomy" id="6956"/>
    <lineage>
        <taxon>Eukaryota</taxon>
        <taxon>Metazoa</taxon>
        <taxon>Ecdysozoa</taxon>
        <taxon>Arthropoda</taxon>
        <taxon>Chelicerata</taxon>
        <taxon>Arachnida</taxon>
        <taxon>Acari</taxon>
        <taxon>Acariformes</taxon>
        <taxon>Sarcoptiformes</taxon>
        <taxon>Astigmata</taxon>
        <taxon>Psoroptidia</taxon>
        <taxon>Analgoidea</taxon>
        <taxon>Pyroglyphidae</taxon>
        <taxon>Dermatophagoidinae</taxon>
        <taxon>Dermatophagoides</taxon>
    </lineage>
</organism>
<keyword evidence="2" id="KW-1185">Reference proteome</keyword>
<evidence type="ECO:0000313" key="2">
    <source>
        <dbReference type="Proteomes" id="UP000887458"/>
    </source>
</evidence>
<proteinExistence type="predicted"/>
<name>A0ABQ8IYL5_DERPT</name>
<comment type="caution">
    <text evidence="1">The sequence shown here is derived from an EMBL/GenBank/DDBJ whole genome shotgun (WGS) entry which is preliminary data.</text>
</comment>
<sequence>MISIKFSNQIDHIPTARNKQAPSSDIFLILNPFFRIIRAGRLTSIIWPPTMDDDDCVVVDGGCCNPPPTTTTFDE</sequence>
<evidence type="ECO:0000313" key="1">
    <source>
        <dbReference type="EMBL" id="KAH9415360.1"/>
    </source>
</evidence>
<reference evidence="1 2" key="2">
    <citation type="journal article" date="2022" name="Mol. Biol. Evol.">
        <title>Comparative Genomics Reveals Insights into the Divergent Evolution of Astigmatic Mites and Household Pest Adaptations.</title>
        <authorList>
            <person name="Xiong Q."/>
            <person name="Wan A.T."/>
            <person name="Liu X."/>
            <person name="Fung C.S."/>
            <person name="Xiao X."/>
            <person name="Malainual N."/>
            <person name="Hou J."/>
            <person name="Wang L."/>
            <person name="Wang M."/>
            <person name="Yang K.Y."/>
            <person name="Cui Y."/>
            <person name="Leung E.L."/>
            <person name="Nong W."/>
            <person name="Shin S.K."/>
            <person name="Au S.W."/>
            <person name="Jeong K.Y."/>
            <person name="Chew F.T."/>
            <person name="Hui J.H."/>
            <person name="Leung T.F."/>
            <person name="Tungtrongchitr A."/>
            <person name="Zhong N."/>
            <person name="Liu Z."/>
            <person name="Tsui S.K."/>
        </authorList>
    </citation>
    <scope>NUCLEOTIDE SEQUENCE [LARGE SCALE GENOMIC DNA]</scope>
    <source>
        <strain evidence="1">Derp</strain>
    </source>
</reference>
<accession>A0ABQ8IYL5</accession>
<dbReference type="EMBL" id="NJHN03000098">
    <property type="protein sequence ID" value="KAH9415360.1"/>
    <property type="molecule type" value="Genomic_DNA"/>
</dbReference>
<dbReference type="Proteomes" id="UP000887458">
    <property type="component" value="Unassembled WGS sequence"/>
</dbReference>
<gene>
    <name evidence="1" type="ORF">DERP_012656</name>
</gene>
<protein>
    <submittedName>
        <fullName evidence="1">Uncharacterized protein</fullName>
    </submittedName>
</protein>